<evidence type="ECO:0000313" key="2">
    <source>
        <dbReference type="Proteomes" id="UP000219338"/>
    </source>
</evidence>
<name>A0A284RAF6_ARMOS</name>
<sequence length="122" mass="13567">MNVSPITASPDLYAHILAWRQAVANAVDAGEILDPATPPEETFAPPFFPSYPGPSFFLPSPMETVDARNDRLLRQSQASAGRRQWTVSHAPVCSAYERSRRLAAVQTTPRRMRHTPPYYAIS</sequence>
<gene>
    <name evidence="1" type="ORF">ARMOST_09086</name>
</gene>
<evidence type="ECO:0000313" key="1">
    <source>
        <dbReference type="EMBL" id="SJL05750.1"/>
    </source>
</evidence>
<accession>A0A284RAF6</accession>
<dbReference type="Proteomes" id="UP000219338">
    <property type="component" value="Unassembled WGS sequence"/>
</dbReference>
<reference evidence="2" key="1">
    <citation type="journal article" date="2017" name="Nat. Ecol. Evol.">
        <title>Genome expansion and lineage-specific genetic innovations in the forest pathogenic fungi Armillaria.</title>
        <authorList>
            <person name="Sipos G."/>
            <person name="Prasanna A.N."/>
            <person name="Walter M.C."/>
            <person name="O'Connor E."/>
            <person name="Balint B."/>
            <person name="Krizsan K."/>
            <person name="Kiss B."/>
            <person name="Hess J."/>
            <person name="Varga T."/>
            <person name="Slot J."/>
            <person name="Riley R."/>
            <person name="Boka B."/>
            <person name="Rigling D."/>
            <person name="Barry K."/>
            <person name="Lee J."/>
            <person name="Mihaltcheva S."/>
            <person name="LaButti K."/>
            <person name="Lipzen A."/>
            <person name="Waldron R."/>
            <person name="Moloney N.M."/>
            <person name="Sperisen C."/>
            <person name="Kredics L."/>
            <person name="Vagvoelgyi C."/>
            <person name="Patrignani A."/>
            <person name="Fitzpatrick D."/>
            <person name="Nagy I."/>
            <person name="Doyle S."/>
            <person name="Anderson J.B."/>
            <person name="Grigoriev I.V."/>
            <person name="Gueldener U."/>
            <person name="Muensterkoetter M."/>
            <person name="Nagy L.G."/>
        </authorList>
    </citation>
    <scope>NUCLEOTIDE SEQUENCE [LARGE SCALE GENOMIC DNA]</scope>
    <source>
        <strain evidence="2">C18/9</strain>
    </source>
</reference>
<dbReference type="EMBL" id="FUEG01000006">
    <property type="protein sequence ID" value="SJL05750.1"/>
    <property type="molecule type" value="Genomic_DNA"/>
</dbReference>
<protein>
    <submittedName>
        <fullName evidence="1">Uncharacterized protein</fullName>
    </submittedName>
</protein>
<organism evidence="1 2">
    <name type="scientific">Armillaria ostoyae</name>
    <name type="common">Armillaria root rot fungus</name>
    <dbReference type="NCBI Taxonomy" id="47428"/>
    <lineage>
        <taxon>Eukaryota</taxon>
        <taxon>Fungi</taxon>
        <taxon>Dikarya</taxon>
        <taxon>Basidiomycota</taxon>
        <taxon>Agaricomycotina</taxon>
        <taxon>Agaricomycetes</taxon>
        <taxon>Agaricomycetidae</taxon>
        <taxon>Agaricales</taxon>
        <taxon>Marasmiineae</taxon>
        <taxon>Physalacriaceae</taxon>
        <taxon>Armillaria</taxon>
    </lineage>
</organism>
<proteinExistence type="predicted"/>
<keyword evidence="2" id="KW-1185">Reference proteome</keyword>
<dbReference type="AlphaFoldDB" id="A0A284RAF6"/>